<dbReference type="Proteomes" id="UP000001405">
    <property type="component" value="Chromosome"/>
</dbReference>
<dbReference type="OrthoDB" id="7059163at2"/>
<evidence type="ECO:0000313" key="1">
    <source>
        <dbReference type="EMBL" id="ADB95013.1"/>
    </source>
</evidence>
<evidence type="ECO:0000313" key="2">
    <source>
        <dbReference type="Proteomes" id="UP000001405"/>
    </source>
</evidence>
<accession>D3ENG3</accession>
<dbReference type="AlphaFoldDB" id="D3ENG3"/>
<dbReference type="KEGG" id="cyu:UCYN_02680"/>
<reference evidence="1 2" key="1">
    <citation type="journal article" date="2010" name="Nature">
        <title>Metabolic streamlining in an open-ocean nitrogen-fixing cyanobacterium.</title>
        <authorList>
            <person name="Tripp H.J."/>
            <person name="Bench S.R."/>
            <person name="Turk K.A."/>
            <person name="Foster R.A."/>
            <person name="Desany B.A."/>
            <person name="Niazi F."/>
            <person name="Affourtit J.P."/>
            <person name="Zehr J.P."/>
        </authorList>
    </citation>
    <scope>NUCLEOTIDE SEQUENCE [LARGE SCALE GENOMIC DNA]</scope>
    <source>
        <strain evidence="2">ALOHA</strain>
    </source>
</reference>
<proteinExistence type="predicted"/>
<dbReference type="InterPro" id="IPR011051">
    <property type="entry name" value="RmlC_Cupin_sf"/>
</dbReference>
<dbReference type="SUPFAM" id="SSF51182">
    <property type="entry name" value="RmlC-like cupins"/>
    <property type="match status" value="1"/>
</dbReference>
<gene>
    <name evidence="1" type="ordered locus">UCYN_02680</name>
</gene>
<organism evidence="2">
    <name type="scientific">Atelocyanobacterium thalassa (isolate ALOHA)</name>
    <dbReference type="NCBI Taxonomy" id="1453429"/>
    <lineage>
        <taxon>Bacteria</taxon>
        <taxon>Bacillati</taxon>
        <taxon>Cyanobacteriota</taxon>
        <taxon>Cyanophyceae</taxon>
        <taxon>Oscillatoriophycideae</taxon>
        <taxon>Chroococcales</taxon>
        <taxon>Aphanothecaceae</taxon>
        <taxon>Candidatus Atelocyanobacterium</taxon>
        <taxon>Candidatus Atelocyanobacterium thalassae</taxon>
    </lineage>
</organism>
<name>D3ENG3_ATETH</name>
<dbReference type="InterPro" id="IPR014710">
    <property type="entry name" value="RmlC-like_jellyroll"/>
</dbReference>
<dbReference type="EMBL" id="CP001842">
    <property type="protein sequence ID" value="ADB95013.1"/>
    <property type="molecule type" value="Genomic_DNA"/>
</dbReference>
<dbReference type="HOGENOM" id="CLU_1377514_0_0_3"/>
<dbReference type="RefSeq" id="WP_012953678.1">
    <property type="nucleotide sequence ID" value="NC_013771.1"/>
</dbReference>
<protein>
    <submittedName>
        <fullName evidence="1">Predicted metal-dependent enzyme of the double-stranded beta helix superfamily</fullName>
    </submittedName>
</protein>
<dbReference type="Gene3D" id="2.60.120.10">
    <property type="entry name" value="Jelly Rolls"/>
    <property type="match status" value="1"/>
</dbReference>
<keyword evidence="2" id="KW-1185">Reference proteome</keyword>
<dbReference type="STRING" id="1453429.UCYN_02680"/>
<sequence length="207" mass="24040">MTKQDWLVKNSGKCILFNSPRDWDLLNSSCPYRLYQFLMELDDIISVANREKETEDEYLLKLRHLTRKLIVNTHWISNNIPISDKEIDISTLYDEPGYPYTLQREIMLPGSSTFIHNHGTWGIVATLQGMQKNILWKSSPTPDYPHKIEKTEEKIFKAGDIISFTTNAIHSVEAVGDEPSITLNIYGETDALKRLKFDIIRNLSYRF</sequence>